<sequence>MSKAPQQILDPVYAFAPNRDTLGGTAYFILKNQGNILVDCPGWNEQTQTFLAAQGGVRWWVLTHRQGIGKSIKAMQAYLNCEMVMQEQEAYLLPELPVTSFGHTLALTPECRLLWTPGHSPGSACLHLADQGGILFSGRHLLPDPQGQLMPLRSAKTFHWGRQLQSLQRLLDEFTPDTLHYVCPGANIGFLRGQSWVSHAYAQLQSLNPG</sequence>
<comment type="caution">
    <text evidence="2">The sequence shown here is derived from an EMBL/GenBank/DDBJ whole genome shotgun (WGS) entry which is preliminary data.</text>
</comment>
<reference evidence="2" key="1">
    <citation type="submission" date="2019-12" db="EMBL/GenBank/DDBJ databases">
        <title>High-Quality draft genome sequences of three cyanobacteria isolated from the limestone walls of the Old Cathedral of Coimbra.</title>
        <authorList>
            <person name="Tiago I."/>
            <person name="Soares F."/>
            <person name="Portugal A."/>
        </authorList>
    </citation>
    <scope>NUCLEOTIDE SEQUENCE [LARGE SCALE GENOMIC DNA]</scope>
    <source>
        <strain evidence="2">C</strain>
    </source>
</reference>
<feature type="domain" description="Metallo-beta-lactamase" evidence="1">
    <location>
        <begin position="23"/>
        <end position="186"/>
    </location>
</feature>
<gene>
    <name evidence="2" type="ORF">GS597_18670</name>
</gene>
<accession>A0A8K2A8W9</accession>
<keyword evidence="3" id="KW-1185">Reference proteome</keyword>
<name>A0A8K2A8W9_9CYAN</name>
<organism evidence="2 3">
    <name type="scientific">Petrachloros mirabilis ULC683</name>
    <dbReference type="NCBI Taxonomy" id="2781853"/>
    <lineage>
        <taxon>Bacteria</taxon>
        <taxon>Bacillati</taxon>
        <taxon>Cyanobacteriota</taxon>
        <taxon>Cyanophyceae</taxon>
        <taxon>Synechococcales</taxon>
        <taxon>Petrachlorosaceae</taxon>
        <taxon>Petrachloros</taxon>
        <taxon>Petrachloros mirabilis</taxon>
    </lineage>
</organism>
<evidence type="ECO:0000313" key="2">
    <source>
        <dbReference type="EMBL" id="NCJ08494.1"/>
    </source>
</evidence>
<dbReference type="SUPFAM" id="SSF56281">
    <property type="entry name" value="Metallo-hydrolase/oxidoreductase"/>
    <property type="match status" value="1"/>
</dbReference>
<dbReference type="EMBL" id="WVIC01000054">
    <property type="protein sequence ID" value="NCJ08494.1"/>
    <property type="molecule type" value="Genomic_DNA"/>
</dbReference>
<dbReference type="InterPro" id="IPR001279">
    <property type="entry name" value="Metallo-B-lactamas"/>
</dbReference>
<dbReference type="Proteomes" id="UP000607397">
    <property type="component" value="Unassembled WGS sequence"/>
</dbReference>
<dbReference type="PANTHER" id="PTHR42773:SF3">
    <property type="entry name" value="SLR0630 PROTEIN"/>
    <property type="match status" value="1"/>
</dbReference>
<dbReference type="PANTHER" id="PTHR42773">
    <property type="entry name" value="METALLO-BETA-LACTAMASE-RELATED"/>
    <property type="match status" value="1"/>
</dbReference>
<dbReference type="Gene3D" id="3.60.15.10">
    <property type="entry name" value="Ribonuclease Z/Hydroxyacylglutathione hydrolase-like"/>
    <property type="match status" value="1"/>
</dbReference>
<dbReference type="AlphaFoldDB" id="A0A8K2A8W9"/>
<proteinExistence type="predicted"/>
<dbReference type="SMART" id="SM00849">
    <property type="entry name" value="Lactamase_B"/>
    <property type="match status" value="1"/>
</dbReference>
<protein>
    <submittedName>
        <fullName evidence="2">MBL fold metallo-hydrolase</fullName>
    </submittedName>
</protein>
<evidence type="ECO:0000313" key="3">
    <source>
        <dbReference type="Proteomes" id="UP000607397"/>
    </source>
</evidence>
<dbReference type="InterPro" id="IPR036866">
    <property type="entry name" value="RibonucZ/Hydroxyglut_hydro"/>
</dbReference>
<evidence type="ECO:0000259" key="1">
    <source>
        <dbReference type="SMART" id="SM00849"/>
    </source>
</evidence>